<dbReference type="EMBL" id="REGN01002563">
    <property type="protein sequence ID" value="RNA27309.1"/>
    <property type="molecule type" value="Genomic_DNA"/>
</dbReference>
<gene>
    <name evidence="1" type="ORF">BpHYR1_034298</name>
</gene>
<comment type="caution">
    <text evidence="1">The sequence shown here is derived from an EMBL/GenBank/DDBJ whole genome shotgun (WGS) entry which is preliminary data.</text>
</comment>
<sequence length="102" mass="11623">MSILVTFRDTEFVFEPPILKLVRALKSFFLPNKLDNSAELFFSPSSLILTLEFFHVALDCLLHSLLPKLVQLKQFEPEFGSLRLGPITGESFIDSFALESWS</sequence>
<accession>A0A3M7RV15</accession>
<protein>
    <submittedName>
        <fullName evidence="1">Uncharacterized protein</fullName>
    </submittedName>
</protein>
<name>A0A3M7RV15_BRAPC</name>
<dbReference type="Proteomes" id="UP000276133">
    <property type="component" value="Unassembled WGS sequence"/>
</dbReference>
<organism evidence="1 2">
    <name type="scientific">Brachionus plicatilis</name>
    <name type="common">Marine rotifer</name>
    <name type="synonym">Brachionus muelleri</name>
    <dbReference type="NCBI Taxonomy" id="10195"/>
    <lineage>
        <taxon>Eukaryota</taxon>
        <taxon>Metazoa</taxon>
        <taxon>Spiralia</taxon>
        <taxon>Gnathifera</taxon>
        <taxon>Rotifera</taxon>
        <taxon>Eurotatoria</taxon>
        <taxon>Monogononta</taxon>
        <taxon>Pseudotrocha</taxon>
        <taxon>Ploima</taxon>
        <taxon>Brachionidae</taxon>
        <taxon>Brachionus</taxon>
    </lineage>
</organism>
<proteinExistence type="predicted"/>
<keyword evidence="2" id="KW-1185">Reference proteome</keyword>
<reference evidence="1 2" key="1">
    <citation type="journal article" date="2018" name="Sci. Rep.">
        <title>Genomic signatures of local adaptation to the degree of environmental predictability in rotifers.</title>
        <authorList>
            <person name="Franch-Gras L."/>
            <person name="Hahn C."/>
            <person name="Garcia-Roger E.M."/>
            <person name="Carmona M.J."/>
            <person name="Serra M."/>
            <person name="Gomez A."/>
        </authorList>
    </citation>
    <scope>NUCLEOTIDE SEQUENCE [LARGE SCALE GENOMIC DNA]</scope>
    <source>
        <strain evidence="1">HYR1</strain>
    </source>
</reference>
<dbReference type="AlphaFoldDB" id="A0A3M7RV15"/>
<evidence type="ECO:0000313" key="1">
    <source>
        <dbReference type="EMBL" id="RNA27309.1"/>
    </source>
</evidence>
<evidence type="ECO:0000313" key="2">
    <source>
        <dbReference type="Proteomes" id="UP000276133"/>
    </source>
</evidence>